<evidence type="ECO:0000313" key="1">
    <source>
        <dbReference type="EMBL" id="OLQ09734.1"/>
    </source>
</evidence>
<evidence type="ECO:0000313" key="2">
    <source>
        <dbReference type="Proteomes" id="UP000186817"/>
    </source>
</evidence>
<dbReference type="AlphaFoldDB" id="A0A1Q9EQM4"/>
<accession>A0A1Q9EQM4</accession>
<dbReference type="OrthoDB" id="10452932at2759"/>
<proteinExistence type="predicted"/>
<dbReference type="Proteomes" id="UP000186817">
    <property type="component" value="Unassembled WGS sequence"/>
</dbReference>
<name>A0A1Q9EQM4_SYMMI</name>
<protein>
    <submittedName>
        <fullName evidence="1">Uncharacterized protein</fullName>
    </submittedName>
</protein>
<sequence length="256" mass="28613">MAETNPLTPLDLEEIFNEVRLSHAMNFGQEEQGCKKVLLTMACRAKLELFAPTAFAEKLEFLIEHHLFVYALIVDTSLDEVLNEFAGRLRSIFTAYAGSARSVERDRRRHRGAMVEVTAVSTQKQGILKDRGEPNRQAFSDPDVSTSITSIPFRLRGASWSLQDPERLAAIVQAAGGGDDEVSLFASTSFVAGMSQLCEDETGAAFQYMMSYQVRSNQPNTGRPLEEPNPFISFLTRFEKFLRYQALDDSRQASSP</sequence>
<organism evidence="1 2">
    <name type="scientific">Symbiodinium microadriaticum</name>
    <name type="common">Dinoflagellate</name>
    <name type="synonym">Zooxanthella microadriatica</name>
    <dbReference type="NCBI Taxonomy" id="2951"/>
    <lineage>
        <taxon>Eukaryota</taxon>
        <taxon>Sar</taxon>
        <taxon>Alveolata</taxon>
        <taxon>Dinophyceae</taxon>
        <taxon>Suessiales</taxon>
        <taxon>Symbiodiniaceae</taxon>
        <taxon>Symbiodinium</taxon>
    </lineage>
</organism>
<gene>
    <name evidence="1" type="ORF">AK812_SmicGene6640</name>
</gene>
<keyword evidence="2" id="KW-1185">Reference proteome</keyword>
<reference evidence="1 2" key="1">
    <citation type="submission" date="2016-02" db="EMBL/GenBank/DDBJ databases">
        <title>Genome analysis of coral dinoflagellate symbionts highlights evolutionary adaptations to a symbiotic lifestyle.</title>
        <authorList>
            <person name="Aranda M."/>
            <person name="Li Y."/>
            <person name="Liew Y.J."/>
            <person name="Baumgarten S."/>
            <person name="Simakov O."/>
            <person name="Wilson M."/>
            <person name="Piel J."/>
            <person name="Ashoor H."/>
            <person name="Bougouffa S."/>
            <person name="Bajic V.B."/>
            <person name="Ryu T."/>
            <person name="Ravasi T."/>
            <person name="Bayer T."/>
            <person name="Micklem G."/>
            <person name="Kim H."/>
            <person name="Bhak J."/>
            <person name="Lajeunesse T.C."/>
            <person name="Voolstra C.R."/>
        </authorList>
    </citation>
    <scope>NUCLEOTIDE SEQUENCE [LARGE SCALE GENOMIC DNA]</scope>
    <source>
        <strain evidence="1 2">CCMP2467</strain>
    </source>
</reference>
<dbReference type="EMBL" id="LSRX01000091">
    <property type="protein sequence ID" value="OLQ09734.1"/>
    <property type="molecule type" value="Genomic_DNA"/>
</dbReference>
<comment type="caution">
    <text evidence="1">The sequence shown here is derived from an EMBL/GenBank/DDBJ whole genome shotgun (WGS) entry which is preliminary data.</text>
</comment>